<keyword evidence="3" id="KW-1185">Reference proteome</keyword>
<dbReference type="PANTHER" id="PTHR37318:SF1">
    <property type="entry name" value="BSL7504 PROTEIN"/>
    <property type="match status" value="1"/>
</dbReference>
<dbReference type="GO" id="GO:0003700">
    <property type="term" value="F:DNA-binding transcription factor activity"/>
    <property type="evidence" value="ECO:0007669"/>
    <property type="project" value="InterPro"/>
</dbReference>
<comment type="caution">
    <text evidence="2">The sequence shown here is derived from an EMBL/GenBank/DDBJ whole genome shotgun (WGS) entry which is preliminary data.</text>
</comment>
<evidence type="ECO:0000259" key="1">
    <source>
        <dbReference type="SMART" id="SM00418"/>
    </source>
</evidence>
<dbReference type="RefSeq" id="WP_048098629.1">
    <property type="nucleotide sequence ID" value="NZ_JFZT01000015.1"/>
</dbReference>
<dbReference type="SMART" id="SM00418">
    <property type="entry name" value="HTH_ARSR"/>
    <property type="match status" value="1"/>
</dbReference>
<dbReference type="InterPro" id="IPR027395">
    <property type="entry name" value="WH_DNA-bd_dom"/>
</dbReference>
<protein>
    <submittedName>
        <fullName evidence="2">ArsR family transcriptional regulator</fullName>
    </submittedName>
</protein>
<sequence length="101" mass="11375">MSEDVKKLMEFLNNKVLSNSVRLGILIGLYVFEKMTFSEIAEYTGQSKGSISLHIQVLEEAGLIVVKKVPTVAGPRTIIKITDKGRETVKMYFELIKKVNK</sequence>
<proteinExistence type="predicted"/>
<dbReference type="PANTHER" id="PTHR37318">
    <property type="entry name" value="BSL7504 PROTEIN"/>
    <property type="match status" value="1"/>
</dbReference>
<name>A0A031LUD6_9CREN</name>
<dbReference type="SUPFAM" id="SSF46785">
    <property type="entry name" value="Winged helix' DNA-binding domain"/>
    <property type="match status" value="1"/>
</dbReference>
<accession>A0A031LUD6</accession>
<organism evidence="2 3">
    <name type="scientific">Candidatus Acidianus copahuensis</name>
    <dbReference type="NCBI Taxonomy" id="1160895"/>
    <lineage>
        <taxon>Archaea</taxon>
        <taxon>Thermoproteota</taxon>
        <taxon>Thermoprotei</taxon>
        <taxon>Sulfolobales</taxon>
        <taxon>Sulfolobaceae</taxon>
        <taxon>Acidianus</taxon>
    </lineage>
</organism>
<dbReference type="InterPro" id="IPR011991">
    <property type="entry name" value="ArsR-like_HTH"/>
</dbReference>
<gene>
    <name evidence="2" type="ORF">CM19_01490</name>
</gene>
<dbReference type="EMBL" id="JFZT01000015">
    <property type="protein sequence ID" value="EZQ11385.1"/>
    <property type="molecule type" value="Genomic_DNA"/>
</dbReference>
<reference evidence="2 3" key="1">
    <citation type="submission" date="2014-03" db="EMBL/GenBank/DDBJ databases">
        <title>Draft genome sequence of the novel thermoacidophilic archaea Acidianus copahuensis ALE1 strain, isolated from Copahue volcanic area in Neuquen Argentina.</title>
        <authorList>
            <person name="Urbieta M.S."/>
            <person name="Rascovan N."/>
            <person name="Castro C."/>
            <person name="Revale S."/>
            <person name="Giaveno M.A."/>
            <person name="Vazquez M.P."/>
            <person name="Donati E.R."/>
        </authorList>
    </citation>
    <scope>NUCLEOTIDE SEQUENCE [LARGE SCALE GENOMIC DNA]</scope>
    <source>
        <strain evidence="2 3">ALE1</strain>
    </source>
</reference>
<dbReference type="InterPro" id="IPR036388">
    <property type="entry name" value="WH-like_DNA-bd_sf"/>
</dbReference>
<dbReference type="AlphaFoldDB" id="A0A031LUD6"/>
<feature type="domain" description="HTH arsR-type" evidence="1">
    <location>
        <begin position="10"/>
        <end position="94"/>
    </location>
</feature>
<dbReference type="InterPro" id="IPR001845">
    <property type="entry name" value="HTH_ArsR_DNA-bd_dom"/>
</dbReference>
<evidence type="ECO:0000313" key="2">
    <source>
        <dbReference type="EMBL" id="EZQ11385.1"/>
    </source>
</evidence>
<evidence type="ECO:0000313" key="3">
    <source>
        <dbReference type="Proteomes" id="UP000024332"/>
    </source>
</evidence>
<dbReference type="Gene3D" id="1.10.10.10">
    <property type="entry name" value="Winged helix-like DNA-binding domain superfamily/Winged helix DNA-binding domain"/>
    <property type="match status" value="1"/>
</dbReference>
<dbReference type="Pfam" id="PF13601">
    <property type="entry name" value="HTH_34"/>
    <property type="match status" value="1"/>
</dbReference>
<dbReference type="InterPro" id="IPR036390">
    <property type="entry name" value="WH_DNA-bd_sf"/>
</dbReference>
<dbReference type="Proteomes" id="UP000024332">
    <property type="component" value="Unassembled WGS sequence"/>
</dbReference>
<dbReference type="STRING" id="1160895.CM19_01490"/>
<dbReference type="CDD" id="cd00090">
    <property type="entry name" value="HTH_ARSR"/>
    <property type="match status" value="1"/>
</dbReference>